<reference evidence="1" key="1">
    <citation type="submission" date="2023-03" db="EMBL/GenBank/DDBJ databases">
        <title>Massive genome expansion in bonnet fungi (Mycena s.s.) driven by repeated elements and novel gene families across ecological guilds.</title>
        <authorList>
            <consortium name="Lawrence Berkeley National Laboratory"/>
            <person name="Harder C.B."/>
            <person name="Miyauchi S."/>
            <person name="Viragh M."/>
            <person name="Kuo A."/>
            <person name="Thoen E."/>
            <person name="Andreopoulos B."/>
            <person name="Lu D."/>
            <person name="Skrede I."/>
            <person name="Drula E."/>
            <person name="Henrissat B."/>
            <person name="Morin E."/>
            <person name="Kohler A."/>
            <person name="Barry K."/>
            <person name="LaButti K."/>
            <person name="Morin E."/>
            <person name="Salamov A."/>
            <person name="Lipzen A."/>
            <person name="Mereny Z."/>
            <person name="Hegedus B."/>
            <person name="Baldrian P."/>
            <person name="Stursova M."/>
            <person name="Weitz H."/>
            <person name="Taylor A."/>
            <person name="Grigoriev I.V."/>
            <person name="Nagy L.G."/>
            <person name="Martin F."/>
            <person name="Kauserud H."/>
        </authorList>
    </citation>
    <scope>NUCLEOTIDE SEQUENCE</scope>
    <source>
        <strain evidence="1">CBHHK002</strain>
    </source>
</reference>
<dbReference type="EMBL" id="JARIHO010000003">
    <property type="protein sequence ID" value="KAJ7364690.1"/>
    <property type="molecule type" value="Genomic_DNA"/>
</dbReference>
<sequence>MQLGDHVNATLHTQDRLCLQEQSSGVLCMLDAIHQHFDVIPVSEHEIIEQSIQDIIQALDVVTVQSFNLPSAPAISVTYSEPTGRPGQPRIEINRNFLSFGLELRGPTGLASVAGVSSCTICRHALDYNFMEPAAPVYRETVDRTSGEVSLTSLKIDLLKENPCFAMMGLDHYTVDWQQGILVGCDYWACEDAFIAKRLSGEVERRNFF</sequence>
<organism evidence="1 2">
    <name type="scientific">Mycena albidolilacea</name>
    <dbReference type="NCBI Taxonomy" id="1033008"/>
    <lineage>
        <taxon>Eukaryota</taxon>
        <taxon>Fungi</taxon>
        <taxon>Dikarya</taxon>
        <taxon>Basidiomycota</taxon>
        <taxon>Agaricomycotina</taxon>
        <taxon>Agaricomycetes</taxon>
        <taxon>Agaricomycetidae</taxon>
        <taxon>Agaricales</taxon>
        <taxon>Marasmiineae</taxon>
        <taxon>Mycenaceae</taxon>
        <taxon>Mycena</taxon>
    </lineage>
</organism>
<proteinExistence type="predicted"/>
<dbReference type="Proteomes" id="UP001218218">
    <property type="component" value="Unassembled WGS sequence"/>
</dbReference>
<name>A0AAD7F4A2_9AGAR</name>
<comment type="caution">
    <text evidence="1">The sequence shown here is derived from an EMBL/GenBank/DDBJ whole genome shotgun (WGS) entry which is preliminary data.</text>
</comment>
<protein>
    <submittedName>
        <fullName evidence="1">Uncharacterized protein</fullName>
    </submittedName>
</protein>
<accession>A0AAD7F4A2</accession>
<keyword evidence="2" id="KW-1185">Reference proteome</keyword>
<dbReference type="AlphaFoldDB" id="A0AAD7F4A2"/>
<evidence type="ECO:0000313" key="2">
    <source>
        <dbReference type="Proteomes" id="UP001218218"/>
    </source>
</evidence>
<gene>
    <name evidence="1" type="ORF">DFH08DRAFT_799010</name>
</gene>
<evidence type="ECO:0000313" key="1">
    <source>
        <dbReference type="EMBL" id="KAJ7364690.1"/>
    </source>
</evidence>